<feature type="domain" description="Beta-lactamase-related" evidence="3">
    <location>
        <begin position="55"/>
        <end position="343"/>
    </location>
</feature>
<dbReference type="InterPro" id="IPR001466">
    <property type="entry name" value="Beta-lactam-related"/>
</dbReference>
<gene>
    <name evidence="4" type="ORF">Aco03nite_076750</name>
</gene>
<feature type="region of interest" description="Disordered" evidence="1">
    <location>
        <begin position="330"/>
        <end position="359"/>
    </location>
</feature>
<feature type="signal peptide" evidence="2">
    <location>
        <begin position="1"/>
        <end position="20"/>
    </location>
</feature>
<evidence type="ECO:0000256" key="1">
    <source>
        <dbReference type="SAM" id="MobiDB-lite"/>
    </source>
</evidence>
<dbReference type="PANTHER" id="PTHR46825:SF7">
    <property type="entry name" value="D-ALANYL-D-ALANINE CARBOXYPEPTIDASE"/>
    <property type="match status" value="1"/>
</dbReference>
<dbReference type="RefSeq" id="WP_203805227.1">
    <property type="nucleotide sequence ID" value="NZ_BAAAQE010000117.1"/>
</dbReference>
<dbReference type="InterPro" id="IPR050491">
    <property type="entry name" value="AmpC-like"/>
</dbReference>
<evidence type="ECO:0000259" key="3">
    <source>
        <dbReference type="Pfam" id="PF00144"/>
    </source>
</evidence>
<comment type="caution">
    <text evidence="4">The sequence shown here is derived from an EMBL/GenBank/DDBJ whole genome shotgun (WGS) entry which is preliminary data.</text>
</comment>
<keyword evidence="4" id="KW-0378">Hydrolase</keyword>
<feature type="chain" id="PRO_5046416731" evidence="2">
    <location>
        <begin position="21"/>
        <end position="407"/>
    </location>
</feature>
<dbReference type="Proteomes" id="UP000612282">
    <property type="component" value="Unassembled WGS sequence"/>
</dbReference>
<name>A0ABQ3XLA2_9ACTN</name>
<dbReference type="SUPFAM" id="SSF56601">
    <property type="entry name" value="beta-lactamase/transpeptidase-like"/>
    <property type="match status" value="1"/>
</dbReference>
<evidence type="ECO:0000256" key="2">
    <source>
        <dbReference type="SAM" id="SignalP"/>
    </source>
</evidence>
<dbReference type="GO" id="GO:0016787">
    <property type="term" value="F:hydrolase activity"/>
    <property type="evidence" value="ECO:0007669"/>
    <property type="project" value="UniProtKB-KW"/>
</dbReference>
<evidence type="ECO:0000313" key="5">
    <source>
        <dbReference type="Proteomes" id="UP000612282"/>
    </source>
</evidence>
<accession>A0ABQ3XLA2</accession>
<organism evidence="4 5">
    <name type="scientific">Actinoplanes couchii</name>
    <dbReference type="NCBI Taxonomy" id="403638"/>
    <lineage>
        <taxon>Bacteria</taxon>
        <taxon>Bacillati</taxon>
        <taxon>Actinomycetota</taxon>
        <taxon>Actinomycetes</taxon>
        <taxon>Micromonosporales</taxon>
        <taxon>Micromonosporaceae</taxon>
        <taxon>Actinoplanes</taxon>
    </lineage>
</organism>
<dbReference type="Pfam" id="PF00144">
    <property type="entry name" value="Beta-lactamase"/>
    <property type="match status" value="1"/>
</dbReference>
<keyword evidence="5" id="KW-1185">Reference proteome</keyword>
<sequence>MRKHLMKAAVGTSIALSVTAALVGSGVTGATAGTKQDAMREVVKYTLDFGAPGFMARIDDGRRVTVTAAGLADRDTGRRINGHEQFEAGSNTKTFVAVLALQLVDQRKLVLDAPVERYLPGVVPNGANITVRMLLQHTSGLFNYTGDEEFNSKVFDPDWVPSDTELIGYAFQNAPDFAPGTSWKYSNTNYILAGMIVEKLARADLADLIQQRIAKPLGLTRTYLADPRATSTGRGYAHGYTIDFSGPQRVYYDTTGWSLAWGGAAGAIISDQRDLSRFFSALLSGKLISPRQLAEMKTTVPVPAEFQIVGEYGLGLMRKDTPCGPVWGHGGDTNGHHSTAVTTADGRRTATSDTTMSPTGIDPRRYIQLMLAAEDAISCQMLGKPVPAEVLGKLRGTTPLPPAEQAS</sequence>
<dbReference type="EMBL" id="BOMG01000096">
    <property type="protein sequence ID" value="GID59271.1"/>
    <property type="molecule type" value="Genomic_DNA"/>
</dbReference>
<evidence type="ECO:0000313" key="4">
    <source>
        <dbReference type="EMBL" id="GID59271.1"/>
    </source>
</evidence>
<dbReference type="InterPro" id="IPR012338">
    <property type="entry name" value="Beta-lactam/transpept-like"/>
</dbReference>
<reference evidence="4 5" key="1">
    <citation type="submission" date="2021-01" db="EMBL/GenBank/DDBJ databases">
        <title>Whole genome shotgun sequence of Actinoplanes couchii NBRC 106145.</title>
        <authorList>
            <person name="Komaki H."/>
            <person name="Tamura T."/>
        </authorList>
    </citation>
    <scope>NUCLEOTIDE SEQUENCE [LARGE SCALE GENOMIC DNA]</scope>
    <source>
        <strain evidence="4 5">NBRC 106145</strain>
    </source>
</reference>
<protein>
    <submittedName>
        <fullName evidence="4">Serine hydrolase</fullName>
    </submittedName>
</protein>
<proteinExistence type="predicted"/>
<dbReference type="Gene3D" id="3.40.710.10">
    <property type="entry name" value="DD-peptidase/beta-lactamase superfamily"/>
    <property type="match status" value="1"/>
</dbReference>
<keyword evidence="2" id="KW-0732">Signal</keyword>
<dbReference type="PANTHER" id="PTHR46825">
    <property type="entry name" value="D-ALANYL-D-ALANINE-CARBOXYPEPTIDASE/ENDOPEPTIDASE AMPH"/>
    <property type="match status" value="1"/>
</dbReference>